<dbReference type="VEuPathDB" id="FungiDB:CAWG_03646"/>
<feature type="compositionally biased region" description="Low complexity" evidence="1">
    <location>
        <begin position="165"/>
        <end position="177"/>
    </location>
</feature>
<dbReference type="AlphaFoldDB" id="C4YHU3"/>
<dbReference type="InterPro" id="IPR001138">
    <property type="entry name" value="Zn2Cys6_DnaBD"/>
</dbReference>
<protein>
    <recommendedName>
        <fullName evidence="2">Zn(2)-C6 fungal-type domain-containing protein</fullName>
    </recommendedName>
</protein>
<dbReference type="Pfam" id="PF00172">
    <property type="entry name" value="Zn_clus"/>
    <property type="match status" value="1"/>
</dbReference>
<feature type="compositionally biased region" description="Polar residues" evidence="1">
    <location>
        <begin position="114"/>
        <end position="140"/>
    </location>
</feature>
<feature type="compositionally biased region" description="Low complexity" evidence="1">
    <location>
        <begin position="291"/>
        <end position="332"/>
    </location>
</feature>
<feature type="compositionally biased region" description="Low complexity" evidence="1">
    <location>
        <begin position="60"/>
        <end position="84"/>
    </location>
</feature>
<feature type="region of interest" description="Disordered" evidence="1">
    <location>
        <begin position="291"/>
        <end position="338"/>
    </location>
</feature>
<proteinExistence type="predicted"/>
<dbReference type="InterPro" id="IPR053181">
    <property type="entry name" value="EcdB-like_regulator"/>
</dbReference>
<gene>
    <name evidence="3" type="ORF">CAWG_03646</name>
</gene>
<dbReference type="GO" id="GO:0000981">
    <property type="term" value="F:DNA-binding transcription factor activity, RNA polymerase II-specific"/>
    <property type="evidence" value="ECO:0007669"/>
    <property type="project" value="InterPro"/>
</dbReference>
<evidence type="ECO:0000313" key="3">
    <source>
        <dbReference type="EMBL" id="EEQ45325.1"/>
    </source>
</evidence>
<feature type="region of interest" description="Disordered" evidence="1">
    <location>
        <begin position="1"/>
        <end position="214"/>
    </location>
</feature>
<dbReference type="PROSITE" id="PS00463">
    <property type="entry name" value="ZN2_CY6_FUNGAL_1"/>
    <property type="match status" value="1"/>
</dbReference>
<dbReference type="CDD" id="cd12148">
    <property type="entry name" value="fungal_TF_MHR"/>
    <property type="match status" value="1"/>
</dbReference>
<dbReference type="EMBL" id="CH672349">
    <property type="protein sequence ID" value="EEQ45325.1"/>
    <property type="molecule type" value="Genomic_DNA"/>
</dbReference>
<feature type="compositionally biased region" description="Polar residues" evidence="1">
    <location>
        <begin position="1"/>
        <end position="12"/>
    </location>
</feature>
<dbReference type="PaxDb" id="5476-C4YHU3"/>
<dbReference type="GO" id="GO:0008270">
    <property type="term" value="F:zinc ion binding"/>
    <property type="evidence" value="ECO:0007669"/>
    <property type="project" value="InterPro"/>
</dbReference>
<dbReference type="HOGENOM" id="CLU_011023_0_0_1"/>
<dbReference type="CDD" id="cd00067">
    <property type="entry name" value="GAL4"/>
    <property type="match status" value="1"/>
</dbReference>
<dbReference type="OrthoDB" id="4356994at2759"/>
<evidence type="ECO:0000256" key="1">
    <source>
        <dbReference type="SAM" id="MobiDB-lite"/>
    </source>
</evidence>
<organism evidence="3 4">
    <name type="scientific">Candida albicans (strain WO-1)</name>
    <name type="common">Yeast</name>
    <dbReference type="NCBI Taxonomy" id="294748"/>
    <lineage>
        <taxon>Eukaryota</taxon>
        <taxon>Fungi</taxon>
        <taxon>Dikarya</taxon>
        <taxon>Ascomycota</taxon>
        <taxon>Saccharomycotina</taxon>
        <taxon>Pichiomycetes</taxon>
        <taxon>Debaryomycetaceae</taxon>
        <taxon>Candida/Lodderomyces clade</taxon>
        <taxon>Candida</taxon>
    </lineage>
</organism>
<feature type="compositionally biased region" description="Low complexity" evidence="1">
    <location>
        <begin position="13"/>
        <end position="32"/>
    </location>
</feature>
<dbReference type="PANTHER" id="PTHR47785:SF5">
    <property type="entry name" value="ZN(II)2CYS6 TRANSCRIPTION FACTOR (EUROFUNG)"/>
    <property type="match status" value="1"/>
</dbReference>
<dbReference type="SUPFAM" id="SSF57701">
    <property type="entry name" value="Zn2/Cys6 DNA-binding domain"/>
    <property type="match status" value="1"/>
</dbReference>
<dbReference type="OMA" id="CHYRTDD"/>
<name>C4YHU3_CANAW</name>
<feature type="domain" description="Zn(2)-C6 fungal-type" evidence="2">
    <location>
        <begin position="224"/>
        <end position="255"/>
    </location>
</feature>
<accession>C4YHU3</accession>
<reference evidence="3 4" key="1">
    <citation type="journal article" date="2009" name="Nature">
        <title>Evolution of pathogenicity and sexual reproduction in eight Candida genomes.</title>
        <authorList>
            <person name="Butler G."/>
            <person name="Rasmussen M.D."/>
            <person name="Lin M.F."/>
            <person name="Santos M.A."/>
            <person name="Sakthikumar S."/>
            <person name="Munro C.A."/>
            <person name="Rheinbay E."/>
            <person name="Grabherr M."/>
            <person name="Forche A."/>
            <person name="Reedy J.L."/>
            <person name="Agrafioti I."/>
            <person name="Arnaud M.B."/>
            <person name="Bates S."/>
            <person name="Brown A.J."/>
            <person name="Brunke S."/>
            <person name="Costanzo M.C."/>
            <person name="Fitzpatrick D.A."/>
            <person name="de Groot P.W."/>
            <person name="Harris D."/>
            <person name="Hoyer L.L."/>
            <person name="Hube B."/>
            <person name="Klis F.M."/>
            <person name="Kodira C."/>
            <person name="Lennard N."/>
            <person name="Logue M.E."/>
            <person name="Martin R."/>
            <person name="Neiman A.M."/>
            <person name="Nikolaou E."/>
            <person name="Quail M.A."/>
            <person name="Quinn J."/>
            <person name="Santos M.C."/>
            <person name="Schmitzberger F.F."/>
            <person name="Sherlock G."/>
            <person name="Shah P."/>
            <person name="Silverstein K.A."/>
            <person name="Skrzypek M.S."/>
            <person name="Soll D."/>
            <person name="Staggs R."/>
            <person name="Stansfield I."/>
            <person name="Stumpf M.P."/>
            <person name="Sudbery P.E."/>
            <person name="Srikantha T."/>
            <person name="Zeng Q."/>
            <person name="Berman J."/>
            <person name="Berriman M."/>
            <person name="Heitman J."/>
            <person name="Gow N.A."/>
            <person name="Lorenz M.C."/>
            <person name="Birren B.W."/>
            <person name="Kellis M."/>
            <person name="Cuomo C.A."/>
        </authorList>
    </citation>
    <scope>NUCLEOTIDE SEQUENCE [LARGE SCALE GENOMIC DNA]</scope>
    <source>
        <strain evidence="3 4">WO-1</strain>
    </source>
</reference>
<sequence length="1183" mass="135953">MSTPVKNDSITATSSTSSSTPSQPPMQNNSPYPMQPIPQPPSSQQQQQQHLQQPIPPIPVQIMPQPVQPQQQQQQQQQQQVPPQYAGNYYQQRPAPGYYTPSSSLDFYQVGAQRGNSVSFQPTQGSPLQHQQHAPGNTTHLPLPQPPQRPLSQQQVGIPQPAPAPQLQLQPRPQHQASPPPPVQQPVQQPGQEQWKENRKRNHSSMQQTTRVAATYPRKRVLTACDTCRLKKIKCDNVRPRCGSCIKNGNLNCHYRTDDQQKDYSSYDPASLNILSKLDVILKDLKEIKSGNSNTGTISTNSTDKPSPDDPSSMSSTFSPAPTQQQQQQQQQHPQRLTKAQGKKFTFDKCIWDMSVLSIFKWDFFKNTFNLSSKDIEDIERQLKNDYDTDNSKNIGVIRHNSLIESIKQYEILEKLVSNNFLTIMNSFFVNAYTKVPILESYEFFDILETFQILLQHLPNMSFSRLVELYIDDNTIPPEVQQVFCIDDDDDNNNSQSNEKRKLTVEQYIRLIKSIPLILIISALGIISVPVQLDNLTKYKNSQEEAKSISVGCLSGDNVFNDIPADFPRQRNVIAFMLKDYAQLLCNVFSFILENNTIESVQYYLFLSQLHLQQNSIILAQRACLTASQNVMYLLEKTDLTKVSQLKLEVINRLYWTCLKLEYELNVELSPFVPLSGITQVDPPSTFPKIPESPKNDELKSKFNYSDNAIRLSQYYNDRYSWYYFLTEIAVRKVDNEMFDEIYSLENNLNHLWDSQIFADKTIWSSFIEYLNRYNGIINSLTPEIRNFVLHEVNVEQIFHRLKKKYERKQLQENKTNNTATATAVNADEIIDNLDDFLIDEDLIVRAQSENIMFIKTRVVVSKLLLFRPLVYLFLQDKIPFIDIVQAVISVMGDSMNINQNSNTNTNTTSGISSSTFAIDNFNFMDSPNSSNWSATGFSTGSKSRSSSTIFNLINDNESNGDLEMDYFNLINAPLFYQKQFPDEDFSKLIEYDYDYDNNEQQQQQQQPTTTITIKNLSLVKQRILRIFISNLISIPKLNIPKLGTHRHPGSWYYIRNLFIGNVFQYLIYKKIQQMIYKATADVELQSILKSQLEQAQKENNDSSSSSSSSSQQPKSMEEIIGLINMVIDVKGIIASLEHSVILMEYWKLEIKDCQIYQDFIKKILNDLQNHQQQQQQFSTQTQ</sequence>
<dbReference type="PROSITE" id="PS50048">
    <property type="entry name" value="ZN2_CY6_FUNGAL_2"/>
    <property type="match status" value="1"/>
</dbReference>
<dbReference type="InterPro" id="IPR036864">
    <property type="entry name" value="Zn2-C6_fun-type_DNA-bd_sf"/>
</dbReference>
<evidence type="ECO:0000313" key="4">
    <source>
        <dbReference type="Proteomes" id="UP000001429"/>
    </source>
</evidence>
<dbReference type="SMART" id="SM00066">
    <property type="entry name" value="GAL4"/>
    <property type="match status" value="1"/>
</dbReference>
<dbReference type="Proteomes" id="UP000001429">
    <property type="component" value="Chromosome 4"/>
</dbReference>
<dbReference type="Gene3D" id="4.10.240.10">
    <property type="entry name" value="Zn(2)-C6 fungal-type DNA-binding domain"/>
    <property type="match status" value="1"/>
</dbReference>
<feature type="compositionally biased region" description="Low complexity" evidence="1">
    <location>
        <begin position="42"/>
        <end position="53"/>
    </location>
</feature>
<dbReference type="PANTHER" id="PTHR47785">
    <property type="entry name" value="ZN(II)2CYS6 TRANSCRIPTION FACTOR (EUROFUNG)-RELATED-RELATED"/>
    <property type="match status" value="1"/>
</dbReference>
<evidence type="ECO:0000259" key="2">
    <source>
        <dbReference type="PROSITE" id="PS50048"/>
    </source>
</evidence>
<keyword evidence="4" id="KW-1185">Reference proteome</keyword>